<reference evidence="3" key="1">
    <citation type="submission" date="2016-10" db="EMBL/GenBank/DDBJ databases">
        <title>Sequence of Gallionella enrichment culture.</title>
        <authorList>
            <person name="Poehlein A."/>
            <person name="Muehling M."/>
            <person name="Daniel R."/>
        </authorList>
    </citation>
    <scope>NUCLEOTIDE SEQUENCE</scope>
</reference>
<gene>
    <name evidence="3" type="ORF">GALL_183910</name>
</gene>
<evidence type="ECO:0000256" key="2">
    <source>
        <dbReference type="SAM" id="MobiDB-lite"/>
    </source>
</evidence>
<sequence>MYAQHTHTDLRPSSMTCKLRRGALAVALAAYGTFAWADETNHDGAALSLEVQTLRAELQALRDEVRELRKQAVAEATAAPSAKAAAAVQAPAGGESNDAASMPGGGQQGSPLTLFGYGELGYTRPTRDPSAATANLTRGVLGWGYAFSPDTRMAAELELESGVASSSDAGEIELEQFYVAHDINPGLTLKTGLFLMPAGYLNQSHEPAAYYGVFRNEVETRVIPSTWRELGAGLEGTTESGWRWNAGLVTSPDLGKWDPAAGSECALAPLQCTHQEGSQAKAKGLTVYGALNYDGVLGLNVGGSLYTGDVGQGQAGFAGARYQLGELHARWEPGPWQFQALAAYGRFTGVAAINATLFAGQPTPIPDGFGGAYLQAAYRGWNAGGYRLSPFARYEFLNTARGYSGIPQGLTPPDAPTTRVLTSGASLFLTPQVVFKADYQVFRGQRERNALNLGVGFQF</sequence>
<proteinExistence type="predicted"/>
<feature type="compositionally biased region" description="Low complexity" evidence="2">
    <location>
        <begin position="86"/>
        <end position="96"/>
    </location>
</feature>
<dbReference type="EMBL" id="MLJW01000104">
    <property type="protein sequence ID" value="OIQ99640.1"/>
    <property type="molecule type" value="Genomic_DNA"/>
</dbReference>
<evidence type="ECO:0008006" key="4">
    <source>
        <dbReference type="Google" id="ProtNLM"/>
    </source>
</evidence>
<keyword evidence="1" id="KW-0175">Coiled coil</keyword>
<evidence type="ECO:0000256" key="1">
    <source>
        <dbReference type="SAM" id="Coils"/>
    </source>
</evidence>
<evidence type="ECO:0000313" key="3">
    <source>
        <dbReference type="EMBL" id="OIQ99640.1"/>
    </source>
</evidence>
<dbReference type="InterPro" id="IPR023614">
    <property type="entry name" value="Porin_dom_sf"/>
</dbReference>
<dbReference type="Gene3D" id="2.40.160.10">
    <property type="entry name" value="Porin"/>
    <property type="match status" value="1"/>
</dbReference>
<dbReference type="SUPFAM" id="SSF56935">
    <property type="entry name" value="Porins"/>
    <property type="match status" value="1"/>
</dbReference>
<comment type="caution">
    <text evidence="3">The sequence shown here is derived from an EMBL/GenBank/DDBJ whole genome shotgun (WGS) entry which is preliminary data.</text>
</comment>
<accession>A0A1J5RTN1</accession>
<feature type="region of interest" description="Disordered" evidence="2">
    <location>
        <begin position="86"/>
        <end position="105"/>
    </location>
</feature>
<dbReference type="AlphaFoldDB" id="A0A1J5RTN1"/>
<feature type="coiled-coil region" evidence="1">
    <location>
        <begin position="44"/>
        <end position="78"/>
    </location>
</feature>
<protein>
    <recommendedName>
        <fullName evidence="4">Porin</fullName>
    </recommendedName>
</protein>
<organism evidence="3">
    <name type="scientific">mine drainage metagenome</name>
    <dbReference type="NCBI Taxonomy" id="410659"/>
    <lineage>
        <taxon>unclassified sequences</taxon>
        <taxon>metagenomes</taxon>
        <taxon>ecological metagenomes</taxon>
    </lineage>
</organism>
<name>A0A1J5RTN1_9ZZZZ</name>